<evidence type="ECO:0000313" key="2">
    <source>
        <dbReference type="Proteomes" id="UP001596025"/>
    </source>
</evidence>
<proteinExistence type="predicted"/>
<dbReference type="Gene3D" id="2.50.20.10">
    <property type="entry name" value="Lipoprotein localisation LolA/LolB/LppX"/>
    <property type="match status" value="1"/>
</dbReference>
<protein>
    <submittedName>
        <fullName evidence="1">Transcriptional regulator</fullName>
    </submittedName>
</protein>
<organism evidence="1 2">
    <name type="scientific">Geodermatophilus arenarius</name>
    <dbReference type="NCBI Taxonomy" id="1137990"/>
    <lineage>
        <taxon>Bacteria</taxon>
        <taxon>Bacillati</taxon>
        <taxon>Actinomycetota</taxon>
        <taxon>Actinomycetes</taxon>
        <taxon>Geodermatophilales</taxon>
        <taxon>Geodermatophilaceae</taxon>
        <taxon>Geodermatophilus</taxon>
    </lineage>
</organism>
<dbReference type="EMBL" id="JBHSGR010000035">
    <property type="protein sequence ID" value="MFC4696076.1"/>
    <property type="molecule type" value="Genomic_DNA"/>
</dbReference>
<dbReference type="Proteomes" id="UP001596025">
    <property type="component" value="Unassembled WGS sequence"/>
</dbReference>
<accession>A0ABV9LQI8</accession>
<reference evidence="2" key="1">
    <citation type="journal article" date="2019" name="Int. J. Syst. Evol. Microbiol.">
        <title>The Global Catalogue of Microorganisms (GCM) 10K type strain sequencing project: providing services to taxonomists for standard genome sequencing and annotation.</title>
        <authorList>
            <consortium name="The Broad Institute Genomics Platform"/>
            <consortium name="The Broad Institute Genome Sequencing Center for Infectious Disease"/>
            <person name="Wu L."/>
            <person name="Ma J."/>
        </authorList>
    </citation>
    <scope>NUCLEOTIDE SEQUENCE [LARGE SCALE GENOMIC DNA]</scope>
    <source>
        <strain evidence="2">CCUG 62763</strain>
    </source>
</reference>
<evidence type="ECO:0000313" key="1">
    <source>
        <dbReference type="EMBL" id="MFC4696076.1"/>
    </source>
</evidence>
<sequence>MAARGYGRARRWTVVVGLVAVLASLPALVGALPADDADVPAADLREAVLASDAVGFSGYAVSAGGLALPVGDQLPAVADLLSDRTAMRVWWRGPEEHRVDVVSATGETGVHVDVGGTWTWEYESATATRTAPAPLTLPAPPDLVPATLGRRLLSEAADDELSRIGARRVAGRDALGLRLVPAAPAASVARVDVWADAGTGLPLAVEVVAGGASVPALDTRFLDLDLTVPPAGVIAFVPPADVRARAGQDAEGLLREADRRLRLVPLPRELAGLPRRELAGAPEVIGVYGSGVTLLAVAPVPGRLAAAVRSALAAAPDAVRDERGTRVAVGPLGLMLLDTPGSGTYLLTGTITLDALADAAAGLPGVPS</sequence>
<comment type="caution">
    <text evidence="1">The sequence shown here is derived from an EMBL/GenBank/DDBJ whole genome shotgun (WGS) entry which is preliminary data.</text>
</comment>
<keyword evidence="2" id="KW-1185">Reference proteome</keyword>
<name>A0ABV9LQI8_9ACTN</name>
<dbReference type="RefSeq" id="WP_387994093.1">
    <property type="nucleotide sequence ID" value="NZ_JBHSGR010000035.1"/>
</dbReference>
<gene>
    <name evidence="1" type="ORF">ACFO3M_21935</name>
</gene>